<gene>
    <name evidence="2" type="ORF">RYF40_004545</name>
</gene>
<name>A0AAI9DX64_KLEOX</name>
<evidence type="ECO:0000313" key="2">
    <source>
        <dbReference type="EMBL" id="EML7084050.1"/>
    </source>
</evidence>
<feature type="domain" description="DUF7740" evidence="1">
    <location>
        <begin position="24"/>
        <end position="86"/>
    </location>
</feature>
<dbReference type="AlphaFoldDB" id="A0AAI9DX64"/>
<protein>
    <recommendedName>
        <fullName evidence="1">DUF7740 domain-containing protein</fullName>
    </recommendedName>
</protein>
<dbReference type="InterPro" id="IPR056642">
    <property type="entry name" value="DUF7740"/>
</dbReference>
<evidence type="ECO:0000259" key="1">
    <source>
        <dbReference type="Pfam" id="PF24886"/>
    </source>
</evidence>
<sequence>MSTKHQINALKKRIDPAVLNAAADEYADMLITLCLCMKMAGPTRANIRGCAVKLKERLVTCHSRNALDTILNSWDPVGAFLSMRREANEAALSHGDPIDVFV</sequence>
<accession>A0AAI9DX64</accession>
<organism evidence="2">
    <name type="scientific">Klebsiella oxytoca</name>
    <dbReference type="NCBI Taxonomy" id="571"/>
    <lineage>
        <taxon>Bacteria</taxon>
        <taxon>Pseudomonadati</taxon>
        <taxon>Pseudomonadota</taxon>
        <taxon>Gammaproteobacteria</taxon>
        <taxon>Enterobacterales</taxon>
        <taxon>Enterobacteriaceae</taxon>
        <taxon>Klebsiella/Raoultella group</taxon>
        <taxon>Klebsiella</taxon>
    </lineage>
</organism>
<proteinExistence type="predicted"/>
<dbReference type="EMBL" id="ABNOCX020000011">
    <property type="protein sequence ID" value="EML7084050.1"/>
    <property type="molecule type" value="Genomic_DNA"/>
</dbReference>
<reference evidence="2" key="1">
    <citation type="submission" date="2024-02" db="EMBL/GenBank/DDBJ databases">
        <authorList>
            <consortium name="Clinical and Environmental Microbiology Branch: Whole genome sequencing antimicrobial resistance pathogens in the healthcare setting"/>
        </authorList>
    </citation>
    <scope>NUCLEOTIDE SEQUENCE</scope>
    <source>
        <strain evidence="2">2023BB-00086</strain>
    </source>
</reference>
<comment type="caution">
    <text evidence="2">The sequence shown here is derived from an EMBL/GenBank/DDBJ whole genome shotgun (WGS) entry which is preliminary data.</text>
</comment>
<dbReference type="RefSeq" id="WP_032723172.1">
    <property type="nucleotide sequence ID" value="NZ_CABGIA010000011.1"/>
</dbReference>
<dbReference type="Pfam" id="PF24886">
    <property type="entry name" value="DUF7740"/>
    <property type="match status" value="1"/>
</dbReference>